<evidence type="ECO:0000313" key="2">
    <source>
        <dbReference type="Proteomes" id="UP000241788"/>
    </source>
</evidence>
<protein>
    <submittedName>
        <fullName evidence="1">Uncharacterized protein</fullName>
    </submittedName>
</protein>
<keyword evidence="2" id="KW-1185">Reference proteome</keyword>
<dbReference type="AlphaFoldDB" id="A0A1N6Y7D0"/>
<evidence type="ECO:0000313" key="1">
    <source>
        <dbReference type="EMBL" id="SIR10454.1"/>
    </source>
</evidence>
<proteinExistence type="predicted"/>
<sequence>MLDFTSRQIDELVHTRSQIAFIPGLIELLGGHHLWKRLVIVQRYRYCNILCPIQPEDAFSLNWPLLLTDSLYDHANGGQATHATPLSSCSGSNESGRRPKTSCVLIGSRMSMRHDLFAN</sequence>
<dbReference type="Proteomes" id="UP000241788">
    <property type="component" value="Unassembled WGS sequence"/>
</dbReference>
<accession>A0A1N6Y7D0</accession>
<name>A0A1N6Y7D0_9GAMM</name>
<dbReference type="EMBL" id="FTLW01000006">
    <property type="protein sequence ID" value="SIR10454.1"/>
    <property type="molecule type" value="Genomic_DNA"/>
</dbReference>
<gene>
    <name evidence="1" type="ORF">SAMN05421546_2404</name>
</gene>
<organism evidence="1 2">
    <name type="scientific">Solilutibacter tolerans</name>
    <dbReference type="NCBI Taxonomy" id="1604334"/>
    <lineage>
        <taxon>Bacteria</taxon>
        <taxon>Pseudomonadati</taxon>
        <taxon>Pseudomonadota</taxon>
        <taxon>Gammaproteobacteria</taxon>
        <taxon>Lysobacterales</taxon>
        <taxon>Lysobacteraceae</taxon>
        <taxon>Solilutibacter</taxon>
    </lineage>
</organism>
<reference evidence="2" key="1">
    <citation type="submission" date="2017-01" db="EMBL/GenBank/DDBJ databases">
        <authorList>
            <person name="Varghese N."/>
            <person name="Submissions S."/>
        </authorList>
    </citation>
    <scope>NUCLEOTIDE SEQUENCE [LARGE SCALE GENOMIC DNA]</scope>
    <source>
        <strain evidence="2">UM1</strain>
    </source>
</reference>